<dbReference type="Proteomes" id="UP000016932">
    <property type="component" value="Unassembled WGS sequence"/>
</dbReference>
<evidence type="ECO:0000256" key="1">
    <source>
        <dbReference type="SAM" id="MobiDB-lite"/>
    </source>
</evidence>
<feature type="compositionally biased region" description="Basic and acidic residues" evidence="1">
    <location>
        <begin position="256"/>
        <end position="267"/>
    </location>
</feature>
<proteinExistence type="predicted"/>
<organism evidence="2 3">
    <name type="scientific">Pseudocercospora fijiensis (strain CIRAD86)</name>
    <name type="common">Black leaf streak disease fungus</name>
    <name type="synonym">Mycosphaerella fijiensis</name>
    <dbReference type="NCBI Taxonomy" id="383855"/>
    <lineage>
        <taxon>Eukaryota</taxon>
        <taxon>Fungi</taxon>
        <taxon>Dikarya</taxon>
        <taxon>Ascomycota</taxon>
        <taxon>Pezizomycotina</taxon>
        <taxon>Dothideomycetes</taxon>
        <taxon>Dothideomycetidae</taxon>
        <taxon>Mycosphaerellales</taxon>
        <taxon>Mycosphaerellaceae</taxon>
        <taxon>Pseudocercospora</taxon>
    </lineage>
</organism>
<evidence type="ECO:0000313" key="3">
    <source>
        <dbReference type="Proteomes" id="UP000016932"/>
    </source>
</evidence>
<sequence length="470" mass="51458">MFGTQRAQQGRQRDVRSAVQEDRWTVGTLPCSGHWASGLHQPSSSWQVASTLVLQARARRLFDGGPVHMQVSCCAMLPDVLHRVFVSSRRQGYTAGTTMAERVLRTGTLRKAEVRDSPGRIGRGVQVVWRMATLTPSLKDGSPPAIRLSPCAAGPHSLLSICCDHERRFGSAANFCYMNGPWRTTSCHMVAECARDGATSDAMPPRAEIATHLDFCSHIIICIGCPPGHSRTSSAVHLIAAHNKAIHPTGHGENTSNERRSPDDRRPGVQSDGRPMGAGGPALYTPSPFPLRLLPDRLPDTSVRSEPPDHMISSKECLRELVSGFKLLCFGSIVHSMFMFEDFAQLGGHSRISQPIELPRDPRLRPATVRLCGPLDCKTSTKYSKDTRGTLLRAFILINECVLAHGRSSLNVANLIQAPSSLKSSRNALSEISSSQALVVLFQEQVSVDRNSPFLAPNVFEHRFTKSIPH</sequence>
<keyword evidence="3" id="KW-1185">Reference proteome</keyword>
<evidence type="ECO:0000313" key="2">
    <source>
        <dbReference type="EMBL" id="EME87288.1"/>
    </source>
</evidence>
<gene>
    <name evidence="2" type="ORF">MYCFIDRAFT_169145</name>
</gene>
<reference evidence="2 3" key="1">
    <citation type="journal article" date="2012" name="PLoS Pathog.">
        <title>Diverse lifestyles and strategies of plant pathogenesis encoded in the genomes of eighteen Dothideomycetes fungi.</title>
        <authorList>
            <person name="Ohm R.A."/>
            <person name="Feau N."/>
            <person name="Henrissat B."/>
            <person name="Schoch C.L."/>
            <person name="Horwitz B.A."/>
            <person name="Barry K.W."/>
            <person name="Condon B.J."/>
            <person name="Copeland A.C."/>
            <person name="Dhillon B."/>
            <person name="Glaser F."/>
            <person name="Hesse C.N."/>
            <person name="Kosti I."/>
            <person name="LaButti K."/>
            <person name="Lindquist E.A."/>
            <person name="Lucas S."/>
            <person name="Salamov A.A."/>
            <person name="Bradshaw R.E."/>
            <person name="Ciuffetti L."/>
            <person name="Hamelin R.C."/>
            <person name="Kema G.H.J."/>
            <person name="Lawrence C."/>
            <person name="Scott J.A."/>
            <person name="Spatafora J.W."/>
            <person name="Turgeon B.G."/>
            <person name="de Wit P.J.G.M."/>
            <person name="Zhong S."/>
            <person name="Goodwin S.B."/>
            <person name="Grigoriev I.V."/>
        </authorList>
    </citation>
    <scope>NUCLEOTIDE SEQUENCE [LARGE SCALE GENOMIC DNA]</scope>
    <source>
        <strain evidence="2 3">CIRAD86</strain>
    </source>
</reference>
<accession>N1Q8S9</accession>
<dbReference type="RefSeq" id="XP_007920785.1">
    <property type="nucleotide sequence ID" value="XM_007922594.1"/>
</dbReference>
<dbReference type="GeneID" id="19332328"/>
<dbReference type="EMBL" id="KB446555">
    <property type="protein sequence ID" value="EME87288.1"/>
    <property type="molecule type" value="Genomic_DNA"/>
</dbReference>
<protein>
    <submittedName>
        <fullName evidence="2">Uncharacterized protein</fullName>
    </submittedName>
</protein>
<dbReference type="OrthoDB" id="10612647at2759"/>
<dbReference type="KEGG" id="pfj:MYCFIDRAFT_169145"/>
<dbReference type="VEuPathDB" id="FungiDB:MYCFIDRAFT_169145"/>
<dbReference type="HOGENOM" id="CLU_581551_0_0_1"/>
<name>N1Q8S9_PSEFD</name>
<feature type="region of interest" description="Disordered" evidence="1">
    <location>
        <begin position="245"/>
        <end position="283"/>
    </location>
</feature>
<dbReference type="AlphaFoldDB" id="N1Q8S9"/>